<feature type="region of interest" description="Disordered" evidence="6">
    <location>
        <begin position="67"/>
        <end position="92"/>
    </location>
</feature>
<dbReference type="PANTHER" id="PTHR16223">
    <property type="entry name" value="TRANSCRIPTION FACTOR BHLH83-RELATED"/>
    <property type="match status" value="1"/>
</dbReference>
<keyword evidence="9" id="KW-1185">Reference proteome</keyword>
<proteinExistence type="predicted"/>
<reference evidence="9" key="1">
    <citation type="journal article" date="2019" name="Plant Biotechnol. J.">
        <title>Genome sequencing of the Australian wild diploid species Gossypium australe highlights disease resistance and delayed gland morphogenesis.</title>
        <authorList>
            <person name="Cai Y."/>
            <person name="Cai X."/>
            <person name="Wang Q."/>
            <person name="Wang P."/>
            <person name="Zhang Y."/>
            <person name="Cai C."/>
            <person name="Xu Y."/>
            <person name="Wang K."/>
            <person name="Zhou Z."/>
            <person name="Wang C."/>
            <person name="Geng S."/>
            <person name="Li B."/>
            <person name="Dong Q."/>
            <person name="Hou Y."/>
            <person name="Wang H."/>
            <person name="Ai P."/>
            <person name="Liu Z."/>
            <person name="Yi F."/>
            <person name="Sun M."/>
            <person name="An G."/>
            <person name="Cheng J."/>
            <person name="Zhang Y."/>
            <person name="Shi Q."/>
            <person name="Xie Y."/>
            <person name="Shi X."/>
            <person name="Chang Y."/>
            <person name="Huang F."/>
            <person name="Chen Y."/>
            <person name="Hong S."/>
            <person name="Mi L."/>
            <person name="Sun Q."/>
            <person name="Zhang L."/>
            <person name="Zhou B."/>
            <person name="Peng R."/>
            <person name="Zhang X."/>
            <person name="Liu F."/>
        </authorList>
    </citation>
    <scope>NUCLEOTIDE SEQUENCE [LARGE SCALE GENOMIC DNA]</scope>
    <source>
        <strain evidence="9">cv. PA1801</strain>
    </source>
</reference>
<feature type="compositionally biased region" description="Polar residues" evidence="6">
    <location>
        <begin position="308"/>
        <end position="322"/>
    </location>
</feature>
<dbReference type="InterPro" id="IPR045843">
    <property type="entry name" value="IND-like"/>
</dbReference>
<dbReference type="GO" id="GO:0080147">
    <property type="term" value="P:root hair cell development"/>
    <property type="evidence" value="ECO:0007669"/>
    <property type="project" value="UniProtKB-ARBA"/>
</dbReference>
<dbReference type="GO" id="GO:0000981">
    <property type="term" value="F:DNA-binding transcription factor activity, RNA polymerase II-specific"/>
    <property type="evidence" value="ECO:0007669"/>
    <property type="project" value="TreeGrafter"/>
</dbReference>
<sequence>MQPCSREMQAMNSLLSPTQQIPLQDLQPNGNSGTHQAQIHNPQFDPTSSHDDFLDQMLSTLPSCSWSDLKSPWDPPKSDETPPSNPDNNVGFHYDEILASKLRQHQINGGGGGTTAAMKMMMQQQMMLPGRPIAAAGGGGLTIPLHNDIVDGSSFKSPNQQGGEGSVQALYSGGNMQTQSFGATAGTVMNQSQASGSTTGGAPAQPKQRVRARRGQATDPHSIAERLRRERIAERMKALQELVPNANKTDKASMLDEIIDYVKFLQLQVKVLSMSRLGGAAAVAPLVADMPSEGGDCVQTTTGGGGSLQRNSNGNQPSANNDSLTVTEHQVAKLMEEDMGSAMQYLQGKGLCLMPISLATAISTATCHSRNPMINKGSSSNHPLLQSNGEGPSSPSMSVLTVQSATMCNGGLDGSAKDAASVSKP</sequence>
<feature type="region of interest" description="Disordered" evidence="6">
    <location>
        <begin position="373"/>
        <end position="397"/>
    </location>
</feature>
<keyword evidence="4" id="KW-0804">Transcription</keyword>
<keyword evidence="5" id="KW-0539">Nucleus</keyword>
<gene>
    <name evidence="8" type="ORF">EPI10_033485</name>
</gene>
<dbReference type="Proteomes" id="UP000325315">
    <property type="component" value="Unassembled WGS sequence"/>
</dbReference>
<feature type="domain" description="BHLH" evidence="7">
    <location>
        <begin position="216"/>
        <end position="265"/>
    </location>
</feature>
<comment type="caution">
    <text evidence="8">The sequence shown here is derived from an EMBL/GenBank/DDBJ whole genome shotgun (WGS) entry which is preliminary data.</text>
</comment>
<evidence type="ECO:0000259" key="7">
    <source>
        <dbReference type="PROSITE" id="PS50888"/>
    </source>
</evidence>
<evidence type="ECO:0000313" key="9">
    <source>
        <dbReference type="Proteomes" id="UP000325315"/>
    </source>
</evidence>
<dbReference type="SMART" id="SM00353">
    <property type="entry name" value="HLH"/>
    <property type="match status" value="1"/>
</dbReference>
<dbReference type="EMBL" id="SMMG02000001">
    <property type="protein sequence ID" value="KAA3489940.1"/>
    <property type="molecule type" value="Genomic_DNA"/>
</dbReference>
<dbReference type="GO" id="GO:0046983">
    <property type="term" value="F:protein dimerization activity"/>
    <property type="evidence" value="ECO:0007669"/>
    <property type="project" value="InterPro"/>
</dbReference>
<name>A0A5B6X724_9ROSI</name>
<comment type="subcellular location">
    <subcellularLocation>
        <location evidence="1">Nucleus</location>
    </subcellularLocation>
</comment>
<protein>
    <submittedName>
        <fullName evidence="8">Transcription factor bHLH69-like</fullName>
    </submittedName>
</protein>
<dbReference type="GO" id="GO:0000978">
    <property type="term" value="F:RNA polymerase II cis-regulatory region sequence-specific DNA binding"/>
    <property type="evidence" value="ECO:0007669"/>
    <property type="project" value="TreeGrafter"/>
</dbReference>
<evidence type="ECO:0000256" key="3">
    <source>
        <dbReference type="ARBA" id="ARBA00023125"/>
    </source>
</evidence>
<keyword evidence="3" id="KW-0238">DNA-binding</keyword>
<evidence type="ECO:0000256" key="2">
    <source>
        <dbReference type="ARBA" id="ARBA00023015"/>
    </source>
</evidence>
<evidence type="ECO:0000256" key="4">
    <source>
        <dbReference type="ARBA" id="ARBA00023163"/>
    </source>
</evidence>
<dbReference type="PROSITE" id="PS50888">
    <property type="entry name" value="BHLH"/>
    <property type="match status" value="1"/>
</dbReference>
<feature type="region of interest" description="Disordered" evidence="6">
    <location>
        <begin position="191"/>
        <end position="226"/>
    </location>
</feature>
<dbReference type="OrthoDB" id="2020857at2759"/>
<accession>A0A5B6X724</accession>
<feature type="region of interest" description="Disordered" evidence="6">
    <location>
        <begin position="22"/>
        <end position="54"/>
    </location>
</feature>
<dbReference type="PANTHER" id="PTHR16223:SF268">
    <property type="entry name" value="SPERMATOGENESIS- AND OOGENESIS-SPECIFIC BASIC HELIX-LOOP-HELIX-CONTAINING PROTEIN 2"/>
    <property type="match status" value="1"/>
</dbReference>
<evidence type="ECO:0000256" key="5">
    <source>
        <dbReference type="ARBA" id="ARBA00023242"/>
    </source>
</evidence>
<dbReference type="InterPro" id="IPR036638">
    <property type="entry name" value="HLH_DNA-bd_sf"/>
</dbReference>
<feature type="region of interest" description="Disordered" evidence="6">
    <location>
        <begin position="295"/>
        <end position="322"/>
    </location>
</feature>
<feature type="compositionally biased region" description="Polar residues" evidence="6">
    <location>
        <begin position="22"/>
        <end position="47"/>
    </location>
</feature>
<dbReference type="Gene3D" id="4.10.280.10">
    <property type="entry name" value="Helix-loop-helix DNA-binding domain"/>
    <property type="match status" value="1"/>
</dbReference>
<dbReference type="GO" id="GO:0005634">
    <property type="term" value="C:nucleus"/>
    <property type="evidence" value="ECO:0007669"/>
    <property type="project" value="UniProtKB-SubCell"/>
</dbReference>
<evidence type="ECO:0000256" key="6">
    <source>
        <dbReference type="SAM" id="MobiDB-lite"/>
    </source>
</evidence>
<dbReference type="FunFam" id="4.10.280.10:FF:000017">
    <property type="entry name" value="Transcription factor bHLH66"/>
    <property type="match status" value="1"/>
</dbReference>
<evidence type="ECO:0000256" key="1">
    <source>
        <dbReference type="ARBA" id="ARBA00004123"/>
    </source>
</evidence>
<dbReference type="Pfam" id="PF00010">
    <property type="entry name" value="HLH"/>
    <property type="match status" value="1"/>
</dbReference>
<evidence type="ECO:0000313" key="8">
    <source>
        <dbReference type="EMBL" id="KAA3489940.1"/>
    </source>
</evidence>
<dbReference type="AlphaFoldDB" id="A0A5B6X724"/>
<organism evidence="8 9">
    <name type="scientific">Gossypium australe</name>
    <dbReference type="NCBI Taxonomy" id="47621"/>
    <lineage>
        <taxon>Eukaryota</taxon>
        <taxon>Viridiplantae</taxon>
        <taxon>Streptophyta</taxon>
        <taxon>Embryophyta</taxon>
        <taxon>Tracheophyta</taxon>
        <taxon>Spermatophyta</taxon>
        <taxon>Magnoliopsida</taxon>
        <taxon>eudicotyledons</taxon>
        <taxon>Gunneridae</taxon>
        <taxon>Pentapetalae</taxon>
        <taxon>rosids</taxon>
        <taxon>malvids</taxon>
        <taxon>Malvales</taxon>
        <taxon>Malvaceae</taxon>
        <taxon>Malvoideae</taxon>
        <taxon>Gossypium</taxon>
    </lineage>
</organism>
<feature type="compositionally biased region" description="Polar residues" evidence="6">
    <location>
        <begin position="376"/>
        <end position="397"/>
    </location>
</feature>
<keyword evidence="2" id="KW-0805">Transcription regulation</keyword>
<dbReference type="SUPFAM" id="SSF47459">
    <property type="entry name" value="HLH, helix-loop-helix DNA-binding domain"/>
    <property type="match status" value="1"/>
</dbReference>
<dbReference type="InterPro" id="IPR011598">
    <property type="entry name" value="bHLH_dom"/>
</dbReference>